<dbReference type="SUPFAM" id="SSF81296">
    <property type="entry name" value="E set domains"/>
    <property type="match status" value="1"/>
</dbReference>
<evidence type="ECO:0000313" key="4">
    <source>
        <dbReference type="EMBL" id="RDY04831.1"/>
    </source>
</evidence>
<gene>
    <name evidence="4" type="ORF">CR513_11409</name>
</gene>
<dbReference type="Pfam" id="PF02221">
    <property type="entry name" value="E1_DerP2_DerF2"/>
    <property type="match status" value="1"/>
</dbReference>
<dbReference type="InterPro" id="IPR014756">
    <property type="entry name" value="Ig_E-set"/>
</dbReference>
<dbReference type="PANTHER" id="PTHR11306">
    <property type="entry name" value="NIEMANN PICK TYPE C2 PROTEIN NPC2-RELATED"/>
    <property type="match status" value="1"/>
</dbReference>
<feature type="non-terminal residue" evidence="4">
    <location>
        <position position="1"/>
    </location>
</feature>
<keyword evidence="5" id="KW-1185">Reference proteome</keyword>
<accession>A0A371HPW3</accession>
<protein>
    <submittedName>
        <fullName evidence="4">Phosphatidylglycerol/phosphatidylinositol transfer protein</fullName>
    </submittedName>
</protein>
<organism evidence="4 5">
    <name type="scientific">Mucuna pruriens</name>
    <name type="common">Velvet bean</name>
    <name type="synonym">Dolichos pruriens</name>
    <dbReference type="NCBI Taxonomy" id="157652"/>
    <lineage>
        <taxon>Eukaryota</taxon>
        <taxon>Viridiplantae</taxon>
        <taxon>Streptophyta</taxon>
        <taxon>Embryophyta</taxon>
        <taxon>Tracheophyta</taxon>
        <taxon>Spermatophyta</taxon>
        <taxon>Magnoliopsida</taxon>
        <taxon>eudicotyledons</taxon>
        <taxon>Gunneridae</taxon>
        <taxon>Pentapetalae</taxon>
        <taxon>rosids</taxon>
        <taxon>fabids</taxon>
        <taxon>Fabales</taxon>
        <taxon>Fabaceae</taxon>
        <taxon>Papilionoideae</taxon>
        <taxon>50 kb inversion clade</taxon>
        <taxon>NPAAA clade</taxon>
        <taxon>indigoferoid/millettioid clade</taxon>
        <taxon>Phaseoleae</taxon>
        <taxon>Mucuna</taxon>
    </lineage>
</organism>
<dbReference type="OrthoDB" id="6409159at2759"/>
<dbReference type="GO" id="GO:0032934">
    <property type="term" value="F:sterol binding"/>
    <property type="evidence" value="ECO:0007669"/>
    <property type="project" value="InterPro"/>
</dbReference>
<dbReference type="Proteomes" id="UP000257109">
    <property type="component" value="Unassembled WGS sequence"/>
</dbReference>
<dbReference type="InterPro" id="IPR003172">
    <property type="entry name" value="ML_dom"/>
</dbReference>
<dbReference type="FunFam" id="2.60.40.770:FF:000002">
    <property type="entry name" value="putative phosphatidylglycerol/phosphatidylinositol transfer protein DDB_G0282179"/>
    <property type="match status" value="1"/>
</dbReference>
<proteinExistence type="predicted"/>
<dbReference type="SMART" id="SM00737">
    <property type="entry name" value="ML"/>
    <property type="match status" value="1"/>
</dbReference>
<feature type="signal peptide" evidence="2">
    <location>
        <begin position="1"/>
        <end position="25"/>
    </location>
</feature>
<dbReference type="PANTHER" id="PTHR11306:SF64">
    <property type="entry name" value="LEGUMINOSIN GROUP578 SECRETED PEPTIDE"/>
    <property type="match status" value="1"/>
</dbReference>
<name>A0A371HPW3_MUCPR</name>
<comment type="caution">
    <text evidence="4">The sequence shown here is derived from an EMBL/GenBank/DDBJ whole genome shotgun (WGS) entry which is preliminary data.</text>
</comment>
<sequence>MEFHSLPKFYLLLSLSVLFLSHAQAKVIVNYCDKKENYAVKVSGVKISPDPVVSGEPASFKISASSDQAIYGGEVVIGVSYFGVLVHTERIDLCKEVSCPVANGNFLISHTQTLPAITPPGPYSLKMTLKNNQDEVLTCIKFNFKIVIRSLVSDM</sequence>
<evidence type="ECO:0000259" key="3">
    <source>
        <dbReference type="SMART" id="SM00737"/>
    </source>
</evidence>
<dbReference type="AlphaFoldDB" id="A0A371HPW3"/>
<dbReference type="GO" id="GO:0032366">
    <property type="term" value="P:intracellular sterol transport"/>
    <property type="evidence" value="ECO:0007669"/>
    <property type="project" value="InterPro"/>
</dbReference>
<keyword evidence="1 2" id="KW-0732">Signal</keyword>
<dbReference type="CDD" id="cd00917">
    <property type="entry name" value="PG-PI_TP"/>
    <property type="match status" value="1"/>
</dbReference>
<dbReference type="Gene3D" id="2.60.40.770">
    <property type="match status" value="1"/>
</dbReference>
<evidence type="ECO:0000256" key="2">
    <source>
        <dbReference type="SAM" id="SignalP"/>
    </source>
</evidence>
<feature type="domain" description="MD-2-related lipid-recognition" evidence="3">
    <location>
        <begin position="29"/>
        <end position="144"/>
    </location>
</feature>
<reference evidence="4" key="1">
    <citation type="submission" date="2018-05" db="EMBL/GenBank/DDBJ databases">
        <title>Draft genome of Mucuna pruriens seed.</title>
        <authorList>
            <person name="Nnadi N.E."/>
            <person name="Vos R."/>
            <person name="Hasami M.H."/>
            <person name="Devisetty U.K."/>
            <person name="Aguiy J.C."/>
        </authorList>
    </citation>
    <scope>NUCLEOTIDE SEQUENCE [LARGE SCALE GENOMIC DNA]</scope>
    <source>
        <strain evidence="4">JCA_2017</strain>
    </source>
</reference>
<evidence type="ECO:0000313" key="5">
    <source>
        <dbReference type="Proteomes" id="UP000257109"/>
    </source>
</evidence>
<dbReference type="EMBL" id="QJKJ01002004">
    <property type="protein sequence ID" value="RDY04831.1"/>
    <property type="molecule type" value="Genomic_DNA"/>
</dbReference>
<dbReference type="InterPro" id="IPR039670">
    <property type="entry name" value="NPC2-like"/>
</dbReference>
<evidence type="ECO:0000256" key="1">
    <source>
        <dbReference type="ARBA" id="ARBA00022729"/>
    </source>
</evidence>
<dbReference type="InterPro" id="IPR033917">
    <property type="entry name" value="ML_PG-PI_TP"/>
</dbReference>
<feature type="chain" id="PRO_5016729634" evidence="2">
    <location>
        <begin position="26"/>
        <end position="155"/>
    </location>
</feature>